<evidence type="ECO:0000256" key="2">
    <source>
        <dbReference type="ARBA" id="ARBA00023125"/>
    </source>
</evidence>
<protein>
    <submittedName>
        <fullName evidence="6">DNA-binding transcriptional repressor MalI</fullName>
    </submittedName>
</protein>
<dbReference type="InterPro" id="IPR028082">
    <property type="entry name" value="Peripla_BP_I"/>
</dbReference>
<dbReference type="PANTHER" id="PTHR30146">
    <property type="entry name" value="LACI-RELATED TRANSCRIPTIONAL REPRESSOR"/>
    <property type="match status" value="1"/>
</dbReference>
<keyword evidence="1" id="KW-0805">Transcription regulation</keyword>
<accession>A0A238K9K9</accession>
<proteinExistence type="predicted"/>
<dbReference type="EMBL" id="FXYH01000004">
    <property type="protein sequence ID" value="SMX38772.1"/>
    <property type="molecule type" value="Genomic_DNA"/>
</dbReference>
<evidence type="ECO:0000256" key="1">
    <source>
        <dbReference type="ARBA" id="ARBA00023015"/>
    </source>
</evidence>
<sequence length="372" mass="41132">MTHRFPIKEIARQSGLSTATVDRAINKRAHVSPQTKTRVAAAICELEGQEAQLAARGRRLFFDFVIEAPERFSREVRQATEHVLPRIGGAVCRPRFLMQEIMTEQDVLQALMRISKRGSHGVCLKVRDVPAIRAAVDNLVASGIPVVTLVTDLSETQRIAYVGLDNQSAGRTAAYLISKTIGDVCGTVLTSRSNDRFLGEEEREAAFVATLNRLCPRIRICDLSGGSGVHFETSRVMHDAMEGLEHFSAVYSMGGGNPAILSVLEQHGLLPDIYVAHDLDKDNRRLLDAGQLDFVLHHDLRIDLENVFQALLRYHKLISGDLSATMSNVQIVTPENVPASHRRPINPSQARRQNSVVPAERKVKDPKGSVQQ</sequence>
<feature type="compositionally biased region" description="Basic and acidic residues" evidence="4">
    <location>
        <begin position="359"/>
        <end position="372"/>
    </location>
</feature>
<keyword evidence="7" id="KW-1185">Reference proteome</keyword>
<evidence type="ECO:0000313" key="6">
    <source>
        <dbReference type="EMBL" id="SMX38772.1"/>
    </source>
</evidence>
<feature type="region of interest" description="Disordered" evidence="4">
    <location>
        <begin position="337"/>
        <end position="372"/>
    </location>
</feature>
<dbReference type="Proteomes" id="UP000220836">
    <property type="component" value="Unassembled WGS sequence"/>
</dbReference>
<dbReference type="PROSITE" id="PS50932">
    <property type="entry name" value="HTH_LACI_2"/>
    <property type="match status" value="1"/>
</dbReference>
<dbReference type="Pfam" id="PF00356">
    <property type="entry name" value="LacI"/>
    <property type="match status" value="1"/>
</dbReference>
<dbReference type="PANTHER" id="PTHR30146:SF152">
    <property type="entry name" value="TRANSCRIPTIONAL REGULATORY PROTEIN"/>
    <property type="match status" value="1"/>
</dbReference>
<keyword evidence="3" id="KW-0804">Transcription</keyword>
<dbReference type="CDD" id="cd01392">
    <property type="entry name" value="HTH_LacI"/>
    <property type="match status" value="1"/>
</dbReference>
<dbReference type="InterPro" id="IPR025997">
    <property type="entry name" value="SBP_2_dom"/>
</dbReference>
<dbReference type="InterPro" id="IPR000843">
    <property type="entry name" value="HTH_LacI"/>
</dbReference>
<dbReference type="RefSeq" id="WP_097804038.1">
    <property type="nucleotide sequence ID" value="NZ_FXYH01000004.1"/>
</dbReference>
<evidence type="ECO:0000256" key="4">
    <source>
        <dbReference type="SAM" id="MobiDB-lite"/>
    </source>
</evidence>
<gene>
    <name evidence="6" type="ORF">PEV8663_01534</name>
</gene>
<dbReference type="GO" id="GO:0003700">
    <property type="term" value="F:DNA-binding transcription factor activity"/>
    <property type="evidence" value="ECO:0007669"/>
    <property type="project" value="TreeGrafter"/>
</dbReference>
<dbReference type="AlphaFoldDB" id="A0A238K9K9"/>
<dbReference type="Pfam" id="PF13407">
    <property type="entry name" value="Peripla_BP_4"/>
    <property type="match status" value="1"/>
</dbReference>
<dbReference type="SUPFAM" id="SSF53822">
    <property type="entry name" value="Periplasmic binding protein-like I"/>
    <property type="match status" value="1"/>
</dbReference>
<evidence type="ECO:0000313" key="7">
    <source>
        <dbReference type="Proteomes" id="UP000220836"/>
    </source>
</evidence>
<dbReference type="OrthoDB" id="9805774at2"/>
<dbReference type="InterPro" id="IPR010982">
    <property type="entry name" value="Lambda_DNA-bd_dom_sf"/>
</dbReference>
<dbReference type="CDD" id="cd06307">
    <property type="entry name" value="PBP1_sugar_binding"/>
    <property type="match status" value="1"/>
</dbReference>
<feature type="compositionally biased region" description="Polar residues" evidence="4">
    <location>
        <begin position="346"/>
        <end position="356"/>
    </location>
</feature>
<evidence type="ECO:0000259" key="5">
    <source>
        <dbReference type="PROSITE" id="PS50932"/>
    </source>
</evidence>
<dbReference type="Gene3D" id="3.40.50.2300">
    <property type="match status" value="2"/>
</dbReference>
<reference evidence="6 7" key="1">
    <citation type="submission" date="2017-05" db="EMBL/GenBank/DDBJ databases">
        <authorList>
            <person name="Song R."/>
            <person name="Chenine A.L."/>
            <person name="Ruprecht R.M."/>
        </authorList>
    </citation>
    <scope>NUCLEOTIDE SEQUENCE [LARGE SCALE GENOMIC DNA]</scope>
    <source>
        <strain evidence="6 7">CECT 8663</strain>
    </source>
</reference>
<keyword evidence="2 6" id="KW-0238">DNA-binding</keyword>
<dbReference type="SUPFAM" id="SSF47413">
    <property type="entry name" value="lambda repressor-like DNA-binding domains"/>
    <property type="match status" value="1"/>
</dbReference>
<evidence type="ECO:0000256" key="3">
    <source>
        <dbReference type="ARBA" id="ARBA00023163"/>
    </source>
</evidence>
<feature type="domain" description="HTH lacI-type" evidence="5">
    <location>
        <begin position="7"/>
        <end position="43"/>
    </location>
</feature>
<dbReference type="Gene3D" id="1.10.260.40">
    <property type="entry name" value="lambda repressor-like DNA-binding domains"/>
    <property type="match status" value="1"/>
</dbReference>
<dbReference type="GO" id="GO:0000976">
    <property type="term" value="F:transcription cis-regulatory region binding"/>
    <property type="evidence" value="ECO:0007669"/>
    <property type="project" value="TreeGrafter"/>
</dbReference>
<name>A0A238K9K9_9RHOB</name>
<dbReference type="SMART" id="SM00354">
    <property type="entry name" value="HTH_LACI"/>
    <property type="match status" value="1"/>
</dbReference>
<organism evidence="6 7">
    <name type="scientific">Pelagimonas varians</name>
    <dbReference type="NCBI Taxonomy" id="696760"/>
    <lineage>
        <taxon>Bacteria</taxon>
        <taxon>Pseudomonadati</taxon>
        <taxon>Pseudomonadota</taxon>
        <taxon>Alphaproteobacteria</taxon>
        <taxon>Rhodobacterales</taxon>
        <taxon>Roseobacteraceae</taxon>
        <taxon>Pelagimonas</taxon>
    </lineage>
</organism>